<gene>
    <name evidence="1" type="ORF">HK413_08770</name>
</gene>
<comment type="caution">
    <text evidence="1">The sequence shown here is derived from an EMBL/GenBank/DDBJ whole genome shotgun (WGS) entry which is preliminary data.</text>
</comment>
<dbReference type="RefSeq" id="WP_175269902.1">
    <property type="nucleotide sequence ID" value="NZ_JABFCR010000036.1"/>
</dbReference>
<name>A0ABX1W1W6_9SPHI</name>
<evidence type="ECO:0000313" key="2">
    <source>
        <dbReference type="Proteomes" id="UP000566071"/>
    </source>
</evidence>
<organism evidence="1 2">
    <name type="scientific">Mucilaginibacter humi</name>
    <dbReference type="NCBI Taxonomy" id="2732510"/>
    <lineage>
        <taxon>Bacteria</taxon>
        <taxon>Pseudomonadati</taxon>
        <taxon>Bacteroidota</taxon>
        <taxon>Sphingobacteriia</taxon>
        <taxon>Sphingobacteriales</taxon>
        <taxon>Sphingobacteriaceae</taxon>
        <taxon>Mucilaginibacter</taxon>
    </lineage>
</organism>
<dbReference type="Proteomes" id="UP000566071">
    <property type="component" value="Unassembled WGS sequence"/>
</dbReference>
<sequence length="1203" mass="121252">MSAHFVKLQILLTGETAAPGTTAGKTGTPTAQVAGATINVTVNAVDNVWNVITSATDVVHFASTDVNADLPANTALVGGTINLTATVKTAGSRTITVTDVTNPAKTNNTSGSVTVSAGAFVKLQLLLPGETAAAGTATGKTGTPSVASAGTPLAVTVNAVDAYWNKVTSVTDFVQFTTTDGNGVMPANTQLALGTKSFTTTNGPNLKTPGIQTITVADFTDGAKTANTSPSITVNVGGFTKLQLLLPGENAAPGTTTGKTGTPTTPVAGTPITLTVNAVDAARNVVTTATDVVNISSNDINAVLPANAALVSGTKTFSFTFRTATTTRTITATDVTNGAKLSSASPSMTVAAGAYTQLQVLLPSESAAPGTIDGKSGTASPPARGTAFNIIVNAVDACFNLVSSITHTVTITSTDAGATLPTPTALVNGTKQLNVKIVSNTTSPYPTITATDGAITTTISVPGSITPTATTDYFRTKTSGLWNDASIWESSSNASIWQDATITPTSAANTVTILNTHAVTVSASVTADQIVVQSGAQLIVNTGVTLTIASGGADVTGTITNAGVITPTGTLTFLSGGKYQHNTTTTNGTIPAATWNNLSTCEIIGYTSYTGTILGGNQTFGNFIWNCPGQNVAGSGVSLGGTASVNDLTVLSTGTGNFQLATAGGTITIRGNYNQSGGTLVLNNASGTTNFNIAGNFTQTGGAIQKGSGSHLISFNGLTTQTYLKSGGTFSSQAINFAINNGATVDFGTSIIDNTSTGAFTLNGGGTIITANDDGPALTGATGSIQSSGTRSYSTTGNYIYNGASVQSIGSGLPVTVNNLTISGPGATMPATSATYTINGTLTLTGNPDMGTNILGPSATFANTGAGTLKTQSTSLTPIPSSKTWNIGVEYNGAGSDQTIALGTYNNLSFSQAAGKVFAAGTVTVNGNWSSSNGKIDILTNAATVAFTGTNQLLDDGGTDAGNGVVFKNLTFGNSGTKKLNSGNYAISPLGLLTMSGAAFLNANSNLTLLADASGTGSIGPLTSGAIIGNVAVQTFITGGGSLTYRGYRLLSSPVSDPLSGNAYYNLSYLKGSESYLTGSGGPTNGFDASGAATVYLYREDKLPSTSFTSGNYRAITAINNTPAYNIGTIDGNFNMPVGNGFLYFFRGNKGTNINTVPNDVVLNTSGTINQGQIVVKNWFNYGSTDLAYSTTSGTATVEGFNR</sequence>
<keyword evidence="2" id="KW-1185">Reference proteome</keyword>
<protein>
    <submittedName>
        <fullName evidence="1">Uncharacterized protein</fullName>
    </submittedName>
</protein>
<dbReference type="EMBL" id="JABFCR010000036">
    <property type="protein sequence ID" value="NNU34217.1"/>
    <property type="molecule type" value="Genomic_DNA"/>
</dbReference>
<proteinExistence type="predicted"/>
<accession>A0ABX1W1W6</accession>
<reference evidence="1 2" key="1">
    <citation type="submission" date="2020-05" db="EMBL/GenBank/DDBJ databases">
        <authorList>
            <person name="Khan S.A."/>
            <person name="Jeon C.O."/>
            <person name="Chun B.H."/>
        </authorList>
    </citation>
    <scope>NUCLEOTIDE SEQUENCE [LARGE SCALE GENOMIC DNA]</scope>
    <source>
        <strain evidence="1 2">S1162</strain>
    </source>
</reference>
<evidence type="ECO:0000313" key="1">
    <source>
        <dbReference type="EMBL" id="NNU34217.1"/>
    </source>
</evidence>